<comment type="caution">
    <text evidence="1">The sequence shown here is derived from an EMBL/GenBank/DDBJ whole genome shotgun (WGS) entry which is preliminary data.</text>
</comment>
<dbReference type="InterPro" id="IPR025240">
    <property type="entry name" value="DUF4189"/>
</dbReference>
<dbReference type="OrthoDB" id="4747965at2"/>
<dbReference type="AlphaFoldDB" id="A0A1X0DKC0"/>
<dbReference type="RefSeq" id="WP_083029544.1">
    <property type="nucleotide sequence ID" value="NZ_AP022618.1"/>
</dbReference>
<reference evidence="1 2" key="1">
    <citation type="submission" date="2016-12" db="EMBL/GenBank/DDBJ databases">
        <title>The new phylogeny of genus Mycobacterium.</title>
        <authorList>
            <person name="Tortoli E."/>
            <person name="Trovato A."/>
            <person name="Cirillo D.M."/>
        </authorList>
    </citation>
    <scope>NUCLEOTIDE SEQUENCE [LARGE SCALE GENOMIC DNA]</scope>
    <source>
        <strain evidence="1 2">DSM 45130</strain>
    </source>
</reference>
<dbReference type="Pfam" id="PF13827">
    <property type="entry name" value="DUF4189"/>
    <property type="match status" value="1"/>
</dbReference>
<dbReference type="PROSITE" id="PS51318">
    <property type="entry name" value="TAT"/>
    <property type="match status" value="1"/>
</dbReference>
<name>A0A1X0DKC0_9MYCO</name>
<dbReference type="EMBL" id="MVHS01000006">
    <property type="protein sequence ID" value="ORA72846.1"/>
    <property type="molecule type" value="Genomic_DNA"/>
</dbReference>
<proteinExistence type="predicted"/>
<dbReference type="Proteomes" id="UP000192801">
    <property type="component" value="Unassembled WGS sequence"/>
</dbReference>
<gene>
    <name evidence="1" type="ORF">BST26_04420</name>
</gene>
<sequence length="136" mass="13612">MNTNRQRIAGLFAAAGATAALALAAAPAAFADGSWGAIAISPDGTRWAVSTGQADMNAARTTAAYRCMGNGPGCSGNVTAFTDCGVLVRDGGNLFVATGATKEDAEDVAEEQHPGSTQVTWGCNDPKGSGPASYRG</sequence>
<evidence type="ECO:0000313" key="1">
    <source>
        <dbReference type="EMBL" id="ORA72846.1"/>
    </source>
</evidence>
<dbReference type="InterPro" id="IPR006311">
    <property type="entry name" value="TAT_signal"/>
</dbReference>
<organism evidence="1 2">
    <name type="scientific">Mycolicibacterium insubricum</name>
    <dbReference type="NCBI Taxonomy" id="444597"/>
    <lineage>
        <taxon>Bacteria</taxon>
        <taxon>Bacillati</taxon>
        <taxon>Actinomycetota</taxon>
        <taxon>Actinomycetes</taxon>
        <taxon>Mycobacteriales</taxon>
        <taxon>Mycobacteriaceae</taxon>
        <taxon>Mycolicibacterium</taxon>
    </lineage>
</organism>
<dbReference type="STRING" id="444597.BST26_04420"/>
<evidence type="ECO:0000313" key="2">
    <source>
        <dbReference type="Proteomes" id="UP000192801"/>
    </source>
</evidence>
<protein>
    <submittedName>
        <fullName evidence="1">Uncharacterized protein</fullName>
    </submittedName>
</protein>
<keyword evidence="2" id="KW-1185">Reference proteome</keyword>
<accession>A0A1X0DKC0</accession>